<dbReference type="GO" id="GO:0000976">
    <property type="term" value="F:transcription cis-regulatory region binding"/>
    <property type="evidence" value="ECO:0007669"/>
    <property type="project" value="TreeGrafter"/>
</dbReference>
<protein>
    <submittedName>
        <fullName evidence="6">TetR family transcriptional regulator</fullName>
    </submittedName>
</protein>
<keyword evidence="3" id="KW-0804">Transcription</keyword>
<keyword evidence="2 4" id="KW-0238">DNA-binding</keyword>
<gene>
    <name evidence="6" type="ORF">NCTC10742_01038</name>
</gene>
<dbReference type="Gene3D" id="1.10.10.60">
    <property type="entry name" value="Homeodomain-like"/>
    <property type="match status" value="1"/>
</dbReference>
<evidence type="ECO:0000313" key="7">
    <source>
        <dbReference type="Proteomes" id="UP000254291"/>
    </source>
</evidence>
<dbReference type="EMBL" id="UGQM01000001">
    <property type="protein sequence ID" value="STZ41831.1"/>
    <property type="molecule type" value="Genomic_DNA"/>
</dbReference>
<dbReference type="Pfam" id="PF17754">
    <property type="entry name" value="TetR_C_14"/>
    <property type="match status" value="1"/>
</dbReference>
<evidence type="ECO:0000259" key="5">
    <source>
        <dbReference type="PROSITE" id="PS50977"/>
    </source>
</evidence>
<keyword evidence="1" id="KW-0805">Transcription regulation</keyword>
<evidence type="ECO:0000256" key="1">
    <source>
        <dbReference type="ARBA" id="ARBA00023015"/>
    </source>
</evidence>
<proteinExistence type="predicted"/>
<evidence type="ECO:0000256" key="3">
    <source>
        <dbReference type="ARBA" id="ARBA00023163"/>
    </source>
</evidence>
<dbReference type="InterPro" id="IPR001647">
    <property type="entry name" value="HTH_TetR"/>
</dbReference>
<accession>A0A378SGT4</accession>
<dbReference type="Pfam" id="PF00440">
    <property type="entry name" value="TetR_N"/>
    <property type="match status" value="1"/>
</dbReference>
<dbReference type="AlphaFoldDB" id="A0A378SGT4"/>
<dbReference type="PRINTS" id="PR00455">
    <property type="entry name" value="HTHTETR"/>
</dbReference>
<sequence>MPESESQPHGLRERKKVQTRLAIRRAAFELFDTQGYANTTVDQIAEAADVSPRTLYRYFGVKEALLISDDQISPIVEAFADAPPDLPIVDAYRHAVATVFADLTPEEREDAAAGQRMMYGIPEARGLIYSEYIRLIEMIAEAMVSRPDAPAAAEERRVIAGAIVGVLIATSHETPMPDTELENSLTILSKRMAR</sequence>
<dbReference type="InterPro" id="IPR041347">
    <property type="entry name" value="MftR_C"/>
</dbReference>
<organism evidence="6 7">
    <name type="scientific">Mycolicibacterium gilvum</name>
    <dbReference type="NCBI Taxonomy" id="1804"/>
    <lineage>
        <taxon>Bacteria</taxon>
        <taxon>Bacillati</taxon>
        <taxon>Actinomycetota</taxon>
        <taxon>Actinomycetes</taxon>
        <taxon>Mycobacteriales</taxon>
        <taxon>Mycobacteriaceae</taxon>
        <taxon>Mycolicibacterium</taxon>
    </lineage>
</organism>
<dbReference type="SUPFAM" id="SSF46689">
    <property type="entry name" value="Homeodomain-like"/>
    <property type="match status" value="1"/>
</dbReference>
<dbReference type="InterPro" id="IPR009057">
    <property type="entry name" value="Homeodomain-like_sf"/>
</dbReference>
<dbReference type="PANTHER" id="PTHR30055">
    <property type="entry name" value="HTH-TYPE TRANSCRIPTIONAL REGULATOR RUTR"/>
    <property type="match status" value="1"/>
</dbReference>
<evidence type="ECO:0000256" key="4">
    <source>
        <dbReference type="PROSITE-ProRule" id="PRU00335"/>
    </source>
</evidence>
<dbReference type="InterPro" id="IPR050109">
    <property type="entry name" value="HTH-type_TetR-like_transc_reg"/>
</dbReference>
<dbReference type="PROSITE" id="PS50977">
    <property type="entry name" value="HTH_TETR_2"/>
    <property type="match status" value="1"/>
</dbReference>
<feature type="DNA-binding region" description="H-T-H motif" evidence="4">
    <location>
        <begin position="40"/>
        <end position="59"/>
    </location>
</feature>
<reference evidence="6 7" key="1">
    <citation type="submission" date="2018-06" db="EMBL/GenBank/DDBJ databases">
        <authorList>
            <consortium name="Pathogen Informatics"/>
            <person name="Doyle S."/>
        </authorList>
    </citation>
    <scope>NUCLEOTIDE SEQUENCE [LARGE SCALE GENOMIC DNA]</scope>
    <source>
        <strain evidence="6 7">NCTC10742</strain>
    </source>
</reference>
<evidence type="ECO:0000313" key="6">
    <source>
        <dbReference type="EMBL" id="STZ41831.1"/>
    </source>
</evidence>
<dbReference type="PANTHER" id="PTHR30055:SF238">
    <property type="entry name" value="MYCOFACTOCIN BIOSYNTHESIS TRANSCRIPTIONAL REGULATOR MFTR-RELATED"/>
    <property type="match status" value="1"/>
</dbReference>
<feature type="domain" description="HTH tetR-type" evidence="5">
    <location>
        <begin position="17"/>
        <end position="77"/>
    </location>
</feature>
<dbReference type="Proteomes" id="UP000254291">
    <property type="component" value="Unassembled WGS sequence"/>
</dbReference>
<dbReference type="Gene3D" id="1.10.357.10">
    <property type="entry name" value="Tetracycline Repressor, domain 2"/>
    <property type="match status" value="1"/>
</dbReference>
<dbReference type="RefSeq" id="WP_011895995.1">
    <property type="nucleotide sequence ID" value="NZ_JACKST010000060.1"/>
</dbReference>
<evidence type="ECO:0000256" key="2">
    <source>
        <dbReference type="ARBA" id="ARBA00023125"/>
    </source>
</evidence>
<dbReference type="GO" id="GO:0003700">
    <property type="term" value="F:DNA-binding transcription factor activity"/>
    <property type="evidence" value="ECO:0007669"/>
    <property type="project" value="TreeGrafter"/>
</dbReference>
<name>A0A378SGT4_9MYCO</name>